<name>A0A7S3NFP5_9SPIT</name>
<dbReference type="EMBL" id="HBII01040360">
    <property type="protein sequence ID" value="CAE0358008.1"/>
    <property type="molecule type" value="Transcribed_RNA"/>
</dbReference>
<evidence type="ECO:0000313" key="1">
    <source>
        <dbReference type="EMBL" id="CAE0358008.1"/>
    </source>
</evidence>
<reference evidence="1" key="1">
    <citation type="submission" date="2021-01" db="EMBL/GenBank/DDBJ databases">
        <authorList>
            <person name="Corre E."/>
            <person name="Pelletier E."/>
            <person name="Niang G."/>
            <person name="Scheremetjew M."/>
            <person name="Finn R."/>
            <person name="Kale V."/>
            <person name="Holt S."/>
            <person name="Cochrane G."/>
            <person name="Meng A."/>
            <person name="Brown T."/>
            <person name="Cohen L."/>
        </authorList>
    </citation>
    <scope>NUCLEOTIDE SEQUENCE</scope>
    <source>
        <strain evidence="1">FSP1.4</strain>
    </source>
</reference>
<accession>A0A7S3NFP5</accession>
<gene>
    <name evidence="1" type="ORF">EHAR0213_LOCUS16928</name>
</gene>
<proteinExistence type="predicted"/>
<organism evidence="1">
    <name type="scientific">Euplotes harpa</name>
    <dbReference type="NCBI Taxonomy" id="151035"/>
    <lineage>
        <taxon>Eukaryota</taxon>
        <taxon>Sar</taxon>
        <taxon>Alveolata</taxon>
        <taxon>Ciliophora</taxon>
        <taxon>Intramacronucleata</taxon>
        <taxon>Spirotrichea</taxon>
        <taxon>Hypotrichia</taxon>
        <taxon>Euplotida</taxon>
        <taxon>Euplotidae</taxon>
        <taxon>Euplotes</taxon>
    </lineage>
</organism>
<dbReference type="AlphaFoldDB" id="A0A7S3NFP5"/>
<protein>
    <submittedName>
        <fullName evidence="1">Uncharacterized protein</fullName>
    </submittedName>
</protein>
<sequence>MRTELNSLIKEKARIEEHNKKAKQVKFNEAVKVCSNSRKSIRELKSLAAELGIPTKDVDDAIYRIHCKDLRARREKNAEAHANNVLTDDTANGIMHTTRTYNQDLNGCEANAKFKTNKNFQSVVKDALKTKTRAKHKSMDERIFIIKKRRYLPNQCLKTSNLVNLSDRNGSKNDDK</sequence>